<dbReference type="OrthoDB" id="3936150at2759"/>
<dbReference type="InterPro" id="IPR005829">
    <property type="entry name" value="Sugar_transporter_CS"/>
</dbReference>
<evidence type="ECO:0000256" key="1">
    <source>
        <dbReference type="ARBA" id="ARBA00004141"/>
    </source>
</evidence>
<keyword evidence="2 5" id="KW-0812">Transmembrane</keyword>
<feature type="transmembrane region" description="Helical" evidence="5">
    <location>
        <begin position="411"/>
        <end position="431"/>
    </location>
</feature>
<dbReference type="PROSITE" id="PS00216">
    <property type="entry name" value="SUGAR_TRANSPORT_1"/>
    <property type="match status" value="1"/>
</dbReference>
<feature type="transmembrane region" description="Helical" evidence="5">
    <location>
        <begin position="180"/>
        <end position="198"/>
    </location>
</feature>
<name>A0A9Q0YR20_HOLLE</name>
<dbReference type="Proteomes" id="UP001152320">
    <property type="component" value="Chromosome 16"/>
</dbReference>
<dbReference type="AlphaFoldDB" id="A0A9Q0YR20"/>
<dbReference type="InterPro" id="IPR036259">
    <property type="entry name" value="MFS_trans_sf"/>
</dbReference>
<evidence type="ECO:0000256" key="4">
    <source>
        <dbReference type="ARBA" id="ARBA00023136"/>
    </source>
</evidence>
<dbReference type="PROSITE" id="PS50850">
    <property type="entry name" value="MFS"/>
    <property type="match status" value="1"/>
</dbReference>
<keyword evidence="4 5" id="KW-0472">Membrane</keyword>
<evidence type="ECO:0000313" key="7">
    <source>
        <dbReference type="EMBL" id="KAJ8026923.1"/>
    </source>
</evidence>
<dbReference type="PANTHER" id="PTHR24064">
    <property type="entry name" value="SOLUTE CARRIER FAMILY 22 MEMBER"/>
    <property type="match status" value="1"/>
</dbReference>
<feature type="transmembrane region" description="Helical" evidence="5">
    <location>
        <begin position="20"/>
        <end position="41"/>
    </location>
</feature>
<feature type="transmembrane region" description="Helical" evidence="5">
    <location>
        <begin position="383"/>
        <end position="404"/>
    </location>
</feature>
<organism evidence="7 8">
    <name type="scientific">Holothuria leucospilota</name>
    <name type="common">Black long sea cucumber</name>
    <name type="synonym">Mertensiothuria leucospilota</name>
    <dbReference type="NCBI Taxonomy" id="206669"/>
    <lineage>
        <taxon>Eukaryota</taxon>
        <taxon>Metazoa</taxon>
        <taxon>Echinodermata</taxon>
        <taxon>Eleutherozoa</taxon>
        <taxon>Echinozoa</taxon>
        <taxon>Holothuroidea</taxon>
        <taxon>Aspidochirotacea</taxon>
        <taxon>Aspidochirotida</taxon>
        <taxon>Holothuriidae</taxon>
        <taxon>Holothuria</taxon>
    </lineage>
</organism>
<feature type="transmembrane region" description="Helical" evidence="5">
    <location>
        <begin position="437"/>
        <end position="459"/>
    </location>
</feature>
<dbReference type="CDD" id="cd17317">
    <property type="entry name" value="MFS_SLC22"/>
    <property type="match status" value="1"/>
</dbReference>
<comment type="caution">
    <text evidence="7">The sequence shown here is derived from an EMBL/GenBank/DDBJ whole genome shotgun (WGS) entry which is preliminary data.</text>
</comment>
<evidence type="ECO:0000259" key="6">
    <source>
        <dbReference type="PROSITE" id="PS50850"/>
    </source>
</evidence>
<dbReference type="GO" id="GO:0016020">
    <property type="term" value="C:membrane"/>
    <property type="evidence" value="ECO:0007669"/>
    <property type="project" value="UniProtKB-SubCell"/>
</dbReference>
<evidence type="ECO:0000256" key="5">
    <source>
        <dbReference type="SAM" id="Phobius"/>
    </source>
</evidence>
<dbReference type="InterPro" id="IPR005828">
    <property type="entry name" value="MFS_sugar_transport-like"/>
</dbReference>
<feature type="transmembrane region" description="Helical" evidence="5">
    <location>
        <begin position="352"/>
        <end position="371"/>
    </location>
</feature>
<keyword evidence="3 5" id="KW-1133">Transmembrane helix</keyword>
<gene>
    <name evidence="7" type="ORF">HOLleu_31891</name>
</gene>
<feature type="transmembrane region" description="Helical" evidence="5">
    <location>
        <begin position="156"/>
        <end position="173"/>
    </location>
</feature>
<dbReference type="Pfam" id="PF00083">
    <property type="entry name" value="Sugar_tr"/>
    <property type="match status" value="1"/>
</dbReference>
<feature type="transmembrane region" description="Helical" evidence="5">
    <location>
        <begin position="210"/>
        <end position="230"/>
    </location>
</feature>
<sequence length="467" mass="52565">MHYDDILHQIGEFGPYQKVIFLLVTVCSLFAPINVISQAFLAGTVDHWCDVAAWTDCDCSVEPLNAPEVSWCSELKKNLSIPWTDQQGFDQCYKYDLPQEWIHNCSTIVDTEAFNVSGRVPCDEGWVYDRTQYKTTITSDFDLVCDRKSLSDVAQSVYFGGILLGSAFYGAIADRFGRRVSFFACTSTTAVLGILVSVSPSFVMYVVTRFFLAASAHNTFLTGFVLVSEIAGPSKRVFTGMFFQYVFAIGIMILPLIAVFINSWKVLQLVITLPGFLTLALLPVITESPRWLISQQKNEEALKIIRKTARFNRKQLPESIFHVLCLYFKETNEKLQENASVFRLFRTASMRYRTINLLFNWFVQSFVYFGLTLSTESLGINLYLGYFISGLVEIAGYTIAIFLIEKFGRKLSLCGLMSIVSAACFLLIVIPEGIPRIIIGMVGKCTISATFGIIFVYTAELYPTPLR</sequence>
<dbReference type="InterPro" id="IPR020846">
    <property type="entry name" value="MFS_dom"/>
</dbReference>
<dbReference type="SUPFAM" id="SSF103473">
    <property type="entry name" value="MFS general substrate transporter"/>
    <property type="match status" value="1"/>
</dbReference>
<dbReference type="EMBL" id="JAIZAY010000016">
    <property type="protein sequence ID" value="KAJ8026923.1"/>
    <property type="molecule type" value="Genomic_DNA"/>
</dbReference>
<keyword evidence="8" id="KW-1185">Reference proteome</keyword>
<feature type="transmembrane region" description="Helical" evidence="5">
    <location>
        <begin position="267"/>
        <end position="285"/>
    </location>
</feature>
<proteinExistence type="predicted"/>
<accession>A0A9Q0YR20</accession>
<dbReference type="GO" id="GO:0022857">
    <property type="term" value="F:transmembrane transporter activity"/>
    <property type="evidence" value="ECO:0007669"/>
    <property type="project" value="InterPro"/>
</dbReference>
<protein>
    <submittedName>
        <fullName evidence="7">Organic cation transporter protein</fullName>
    </submittedName>
</protein>
<feature type="transmembrane region" description="Helical" evidence="5">
    <location>
        <begin position="242"/>
        <end position="261"/>
    </location>
</feature>
<dbReference type="Gene3D" id="1.20.1250.20">
    <property type="entry name" value="MFS general substrate transporter like domains"/>
    <property type="match status" value="1"/>
</dbReference>
<reference evidence="7" key="1">
    <citation type="submission" date="2021-10" db="EMBL/GenBank/DDBJ databases">
        <title>Tropical sea cucumber genome reveals ecological adaptation and Cuvierian tubules defense mechanism.</title>
        <authorList>
            <person name="Chen T."/>
        </authorList>
    </citation>
    <scope>NUCLEOTIDE SEQUENCE</scope>
    <source>
        <strain evidence="7">Nanhai2018</strain>
        <tissue evidence="7">Muscle</tissue>
    </source>
</reference>
<comment type="subcellular location">
    <subcellularLocation>
        <location evidence="1">Membrane</location>
        <topology evidence="1">Multi-pass membrane protein</topology>
    </subcellularLocation>
</comment>
<feature type="domain" description="Major facilitator superfamily (MFS) profile" evidence="6">
    <location>
        <begin position="110"/>
        <end position="467"/>
    </location>
</feature>
<evidence type="ECO:0000256" key="3">
    <source>
        <dbReference type="ARBA" id="ARBA00022989"/>
    </source>
</evidence>
<evidence type="ECO:0000313" key="8">
    <source>
        <dbReference type="Proteomes" id="UP001152320"/>
    </source>
</evidence>
<evidence type="ECO:0000256" key="2">
    <source>
        <dbReference type="ARBA" id="ARBA00022692"/>
    </source>
</evidence>